<organism evidence="1 2">
    <name type="scientific">Lophium mytilinum</name>
    <dbReference type="NCBI Taxonomy" id="390894"/>
    <lineage>
        <taxon>Eukaryota</taxon>
        <taxon>Fungi</taxon>
        <taxon>Dikarya</taxon>
        <taxon>Ascomycota</taxon>
        <taxon>Pezizomycotina</taxon>
        <taxon>Dothideomycetes</taxon>
        <taxon>Pleosporomycetidae</taxon>
        <taxon>Mytilinidiales</taxon>
        <taxon>Mytilinidiaceae</taxon>
        <taxon>Lophium</taxon>
    </lineage>
</organism>
<keyword evidence="2" id="KW-1185">Reference proteome</keyword>
<evidence type="ECO:0000313" key="1">
    <source>
        <dbReference type="EMBL" id="KAF2501440.1"/>
    </source>
</evidence>
<proteinExistence type="predicted"/>
<protein>
    <submittedName>
        <fullName evidence="1">Uncharacterized protein</fullName>
    </submittedName>
</protein>
<sequence length="203" mass="21671">MGSGGVVARYEEALRTGLFGRSLFYWRREHGKHPTASTFCAPCHDDLFPQPDAMGDGRLQSLLPLRRLCSANCSGEGLLPPTVGRCHASSHAAGCRRHDPHACRARKGLERAVRAAVGLSAVSEQPKPEARTACAAREVKQSLQRDGGSPLYSQLTACSSDCASRRAHPPSASLPFDPCWPLASCQSSQSAAPGHQSGLRRDG</sequence>
<reference evidence="1" key="1">
    <citation type="journal article" date="2020" name="Stud. Mycol.">
        <title>101 Dothideomycetes genomes: a test case for predicting lifestyles and emergence of pathogens.</title>
        <authorList>
            <person name="Haridas S."/>
            <person name="Albert R."/>
            <person name="Binder M."/>
            <person name="Bloem J."/>
            <person name="Labutti K."/>
            <person name="Salamov A."/>
            <person name="Andreopoulos B."/>
            <person name="Baker S."/>
            <person name="Barry K."/>
            <person name="Bills G."/>
            <person name="Bluhm B."/>
            <person name="Cannon C."/>
            <person name="Castanera R."/>
            <person name="Culley D."/>
            <person name="Daum C."/>
            <person name="Ezra D."/>
            <person name="Gonzalez J."/>
            <person name="Henrissat B."/>
            <person name="Kuo A."/>
            <person name="Liang C."/>
            <person name="Lipzen A."/>
            <person name="Lutzoni F."/>
            <person name="Magnuson J."/>
            <person name="Mondo S."/>
            <person name="Nolan M."/>
            <person name="Ohm R."/>
            <person name="Pangilinan J."/>
            <person name="Park H.-J."/>
            <person name="Ramirez L."/>
            <person name="Alfaro M."/>
            <person name="Sun H."/>
            <person name="Tritt A."/>
            <person name="Yoshinaga Y."/>
            <person name="Zwiers L.-H."/>
            <person name="Turgeon B."/>
            <person name="Goodwin S."/>
            <person name="Spatafora J."/>
            <person name="Crous P."/>
            <person name="Grigoriev I."/>
        </authorList>
    </citation>
    <scope>NUCLEOTIDE SEQUENCE</scope>
    <source>
        <strain evidence="1">CBS 269.34</strain>
    </source>
</reference>
<gene>
    <name evidence="1" type="ORF">BU16DRAFT_199904</name>
</gene>
<dbReference type="Proteomes" id="UP000799750">
    <property type="component" value="Unassembled WGS sequence"/>
</dbReference>
<evidence type="ECO:0000313" key="2">
    <source>
        <dbReference type="Proteomes" id="UP000799750"/>
    </source>
</evidence>
<dbReference type="EMBL" id="MU004182">
    <property type="protein sequence ID" value="KAF2501440.1"/>
    <property type="molecule type" value="Genomic_DNA"/>
</dbReference>
<accession>A0A6A6RCI5</accession>
<dbReference type="AlphaFoldDB" id="A0A6A6RCI5"/>
<name>A0A6A6RCI5_9PEZI</name>